<protein>
    <recommendedName>
        <fullName evidence="2">Polymerase nucleotidyl transferase domain-containing protein</fullName>
    </recommendedName>
</protein>
<organism evidence="1">
    <name type="scientific">marine sediment metagenome</name>
    <dbReference type="NCBI Taxonomy" id="412755"/>
    <lineage>
        <taxon>unclassified sequences</taxon>
        <taxon>metagenomes</taxon>
        <taxon>ecological metagenomes</taxon>
    </lineage>
</organism>
<evidence type="ECO:0000313" key="1">
    <source>
        <dbReference type="EMBL" id="KKN08923.1"/>
    </source>
</evidence>
<gene>
    <name evidence="1" type="ORF">LCGC14_1051770</name>
</gene>
<evidence type="ECO:0008006" key="2">
    <source>
        <dbReference type="Google" id="ProtNLM"/>
    </source>
</evidence>
<reference evidence="1" key="1">
    <citation type="journal article" date="2015" name="Nature">
        <title>Complex archaea that bridge the gap between prokaryotes and eukaryotes.</title>
        <authorList>
            <person name="Spang A."/>
            <person name="Saw J.H."/>
            <person name="Jorgensen S.L."/>
            <person name="Zaremba-Niedzwiedzka K."/>
            <person name="Martijn J."/>
            <person name="Lind A.E."/>
            <person name="van Eijk R."/>
            <person name="Schleper C."/>
            <person name="Guy L."/>
            <person name="Ettema T.J."/>
        </authorList>
    </citation>
    <scope>NUCLEOTIDE SEQUENCE</scope>
</reference>
<proteinExistence type="predicted"/>
<dbReference type="EMBL" id="LAZR01004402">
    <property type="protein sequence ID" value="KKN08923.1"/>
    <property type="molecule type" value="Genomic_DNA"/>
</dbReference>
<comment type="caution">
    <text evidence="1">The sequence shown here is derived from an EMBL/GenBank/DDBJ whole genome shotgun (WGS) entry which is preliminary data.</text>
</comment>
<name>A0A0F9QUN5_9ZZZZ</name>
<dbReference type="AlphaFoldDB" id="A0A0F9QUN5"/>
<accession>A0A0F9QUN5</accession>
<sequence>MERDAGTEAQRRELVEAFGACQPELLSDLKREFGPVVKDLRLLASVLDPKRFTAESDVDVAVIVDGRRRGAVVKLHRALFGGDFLLAIPHRGEPFALDPITMEEKHWETWRKGREAKA</sequence>